<feature type="transmembrane region" description="Helical" evidence="11">
    <location>
        <begin position="283"/>
        <end position="306"/>
    </location>
</feature>
<dbReference type="SUPFAM" id="SSF53335">
    <property type="entry name" value="S-adenosyl-L-methionine-dependent methyltransferases"/>
    <property type="match status" value="1"/>
</dbReference>
<dbReference type="InterPro" id="IPR013057">
    <property type="entry name" value="AA_transpt_TM"/>
</dbReference>
<feature type="transmembrane region" description="Helical" evidence="11">
    <location>
        <begin position="471"/>
        <end position="490"/>
    </location>
</feature>
<dbReference type="PROSITE" id="PS51687">
    <property type="entry name" value="SAM_MT_RNA_M5U"/>
    <property type="match status" value="1"/>
</dbReference>
<accession>A0ABP0RLC5</accession>
<evidence type="ECO:0000256" key="10">
    <source>
        <dbReference type="PROSITE-ProRule" id="PRU10015"/>
    </source>
</evidence>
<feature type="transmembrane region" description="Helical" evidence="11">
    <location>
        <begin position="201"/>
        <end position="220"/>
    </location>
</feature>
<evidence type="ECO:0000313" key="14">
    <source>
        <dbReference type="Proteomes" id="UP001642464"/>
    </source>
</evidence>
<keyword evidence="8 11" id="KW-0472">Membrane</keyword>
<proteinExistence type="inferred from homology"/>
<dbReference type="InterPro" id="IPR011869">
    <property type="entry name" value="TrmA_MeTrfase"/>
</dbReference>
<sequence length="1347" mass="144036">MALAQGAASEGEAEEAGESFVALVQEELEHPFSHDIRRDSGTSSVGKVTFNFVNAVVGSGVLAIPYALQQAGLVTGLAMAAFVGLSTDVTVRQLVNTGLREDVRNYEELMDKLFGFPGWATISLLMFLYDFGAMLSYLIILGDVSTSVVQEFCAQVLGVSGGLLDDRWALRRVCILSIALCLMLPLCLLRDISKLEKASTFSVVTIVLVVLVIVTAAASGDNCPQREQHPDSCPDLSQPWATVVGPSPGTAFGIFAFGFVCHDTAFMFFNSLRAPTQARWKRVTRLSLGASVSICLLLAVPAYLAFRDQISQNILKNFAGGDGKIIIVRVLFLLTVSFTYPICFFICRHILNELIYRWQHRHQDRPPGTPAGLSIKQVPQSRHVALTLSLFASTLVIVSFVDQLGLVMSLTGNISAVSIAFILPPLCAIKSKWRANVLAAQDETADLDAPLLGPSSGGWAGAVSAGWEPSFLGQFAVLAFGAFTLVFATAQGSMLDELRTLQLETGRSLLSEASALQCVMAEPCMSNGCLGALPVVTGETCLPVLSNFSTTVTADASNGDSMGAVALMLDAPLDDALAAGVCTSFANDTIGATCFMQTPFQATMQSMENNRDGSCANFNTEIVALLMGDDNSTSSESSSPAFTPTGNSSAAQDAIIDAAVAGVIESSMGAETATAVSSAFNALGLTWEMFIGSALGFIPKADPAVVMSNMGASCLADHLNATGASADAWAATLLGSALAETVSLANASEVSGWIITQYNGTERLTNLTAETNATYATAVVLGELAEAHPGAAAVLSFGVSLDTCFTSHLTTIDFFLTLFGKAAADQALAEDESAFMTGAFLSSACALGTSTVSGAQDNVNPSDVNKAACYQLAIMSHAPELMIGAAEGTIGIDDLLSLKDSSATIKSRCDAVSVDIGTLPAYSYTAPTNAPVTAPTEGEGVINGAISGSPALALAVASLALAMQRLDDEMLRTKALAVERLLGRAVDKVVASPAGDTGYRMKVNFRLWWPSVPTPGVRKVPRYAFENPDTNKLELVSQFPIADKLINDSMPLVEEGWTKHESLSRGAFSVRFHTATTKELVVSIMYKRPPLSSAAWEEAAEDLREMIMANTNATKVSVLGRARKLLLCVGRTWVEEAFELEHNGKPVTFRYQQGSESFSQPNGLINREMIQWALDSTVNTQNLVSNDLLELYCGNGNFTAPLAKFNYDFTLASEVGRLSVQEALWTMAANDVPRTSVVRMSSEEMAQAFFGTRRFQRLREINLNDYDFRTIFVDPPRQGLDRGSLTLLSHHAGDAVYFSCNPITLRRDLNELRESSPHNLEIDELVCFDQFPQTPHLECAVKLRMLS</sequence>
<keyword evidence="4 9" id="KW-0949">S-adenosyl-L-methionine</keyword>
<name>A0ABP0RLC5_9DINO</name>
<dbReference type="Proteomes" id="UP001642464">
    <property type="component" value="Unassembled WGS sequence"/>
</dbReference>
<feature type="transmembrane region" description="Helical" evidence="11">
    <location>
        <begin position="407"/>
        <end position="429"/>
    </location>
</feature>
<keyword evidence="3 9" id="KW-0808">Transferase</keyword>
<gene>
    <name evidence="13" type="ORF">SCF082_LOCUS47270</name>
</gene>
<feature type="domain" description="Amino acid transporter transmembrane" evidence="12">
    <location>
        <begin position="42"/>
        <end position="434"/>
    </location>
</feature>
<evidence type="ECO:0000256" key="3">
    <source>
        <dbReference type="ARBA" id="ARBA00022679"/>
    </source>
</evidence>
<feature type="transmembrane region" description="Helical" evidence="11">
    <location>
        <begin position="116"/>
        <end position="140"/>
    </location>
</feature>
<feature type="transmembrane region" description="Helical" evidence="11">
    <location>
        <begin position="326"/>
        <end position="351"/>
    </location>
</feature>
<dbReference type="PANTHER" id="PTHR47790:SF2">
    <property type="entry name" value="TRNA_TMRNA (URACIL-C(5))-METHYLTRANSFERASE"/>
    <property type="match status" value="1"/>
</dbReference>
<dbReference type="InterPro" id="IPR030391">
    <property type="entry name" value="MeTrfase_TrmA_CS"/>
</dbReference>
<dbReference type="PROSITE" id="PS01230">
    <property type="entry name" value="TRMA_1"/>
    <property type="match status" value="1"/>
</dbReference>
<organism evidence="13 14">
    <name type="scientific">Durusdinium trenchii</name>
    <dbReference type="NCBI Taxonomy" id="1381693"/>
    <lineage>
        <taxon>Eukaryota</taxon>
        <taxon>Sar</taxon>
        <taxon>Alveolata</taxon>
        <taxon>Dinophyceae</taxon>
        <taxon>Suessiales</taxon>
        <taxon>Symbiodiniaceae</taxon>
        <taxon>Durusdinium</taxon>
    </lineage>
</organism>
<dbReference type="InterPro" id="IPR029063">
    <property type="entry name" value="SAM-dependent_MTases_sf"/>
</dbReference>
<feature type="active site" evidence="10">
    <location>
        <position position="1300"/>
    </location>
</feature>
<dbReference type="InterPro" id="IPR030390">
    <property type="entry name" value="MeTrfase_TrmA_AS"/>
</dbReference>
<keyword evidence="2 9" id="KW-0489">Methyltransferase</keyword>
<protein>
    <submittedName>
        <fullName evidence="13">tRNA/tmRNA (Uracil-C(5))-methyltransferase (tRNA (uracil(54)-C(5))-methyltransferase) (tRNA(m5U54)-methyltransferase) (RUMT) (tmRNA (uracil(341)-C(5))-methyltransferase)</fullName>
    </submittedName>
</protein>
<keyword evidence="5 11" id="KW-0812">Transmembrane</keyword>
<reference evidence="13 14" key="1">
    <citation type="submission" date="2024-02" db="EMBL/GenBank/DDBJ databases">
        <authorList>
            <person name="Chen Y."/>
            <person name="Shah S."/>
            <person name="Dougan E. K."/>
            <person name="Thang M."/>
            <person name="Chan C."/>
        </authorList>
    </citation>
    <scope>NUCLEOTIDE SEQUENCE [LARGE SCALE GENOMIC DNA]</scope>
</reference>
<evidence type="ECO:0000256" key="4">
    <source>
        <dbReference type="ARBA" id="ARBA00022691"/>
    </source>
</evidence>
<evidence type="ECO:0000256" key="1">
    <source>
        <dbReference type="ARBA" id="ARBA00004370"/>
    </source>
</evidence>
<evidence type="ECO:0000256" key="11">
    <source>
        <dbReference type="SAM" id="Phobius"/>
    </source>
</evidence>
<evidence type="ECO:0000259" key="12">
    <source>
        <dbReference type="Pfam" id="PF01490"/>
    </source>
</evidence>
<feature type="binding site" evidence="9">
    <location>
        <position position="1160"/>
    </location>
    <ligand>
        <name>S-adenosyl-L-methionine</name>
        <dbReference type="ChEBI" id="CHEBI:59789"/>
    </ligand>
</feature>
<feature type="transmembrane region" description="Helical" evidence="11">
    <location>
        <begin position="384"/>
        <end position="401"/>
    </location>
</feature>
<evidence type="ECO:0000256" key="2">
    <source>
        <dbReference type="ARBA" id="ARBA00022603"/>
    </source>
</evidence>
<evidence type="ECO:0000313" key="13">
    <source>
        <dbReference type="EMBL" id="CAK9101079.1"/>
    </source>
</evidence>
<evidence type="ECO:0000256" key="7">
    <source>
        <dbReference type="ARBA" id="ARBA00022989"/>
    </source>
</evidence>
<dbReference type="EMBL" id="CAXAMM010041756">
    <property type="protein sequence ID" value="CAK9101079.1"/>
    <property type="molecule type" value="Genomic_DNA"/>
</dbReference>
<feature type="binding site" evidence="9">
    <location>
        <position position="1214"/>
    </location>
    <ligand>
        <name>S-adenosyl-L-methionine</name>
        <dbReference type="ChEBI" id="CHEBI:59789"/>
    </ligand>
</feature>
<dbReference type="Pfam" id="PF01490">
    <property type="entry name" value="Aa_trans"/>
    <property type="match status" value="1"/>
</dbReference>
<evidence type="ECO:0000256" key="9">
    <source>
        <dbReference type="PROSITE-ProRule" id="PRU01024"/>
    </source>
</evidence>
<evidence type="ECO:0000256" key="8">
    <source>
        <dbReference type="ARBA" id="ARBA00023136"/>
    </source>
</evidence>
<keyword evidence="14" id="KW-1185">Reference proteome</keyword>
<evidence type="ECO:0000256" key="5">
    <source>
        <dbReference type="ARBA" id="ARBA00022692"/>
    </source>
</evidence>
<dbReference type="InterPro" id="IPR010280">
    <property type="entry name" value="U5_MeTrfase_fam"/>
</dbReference>
<comment type="caution">
    <text evidence="13">The sequence shown here is derived from an EMBL/GenBank/DDBJ whole genome shotgun (WGS) entry which is preliminary data.</text>
</comment>
<keyword evidence="7 11" id="KW-1133">Transmembrane helix</keyword>
<evidence type="ECO:0000256" key="6">
    <source>
        <dbReference type="ARBA" id="ARBA00022694"/>
    </source>
</evidence>
<feature type="binding site" evidence="9">
    <location>
        <position position="1192"/>
    </location>
    <ligand>
        <name>S-adenosyl-L-methionine</name>
        <dbReference type="ChEBI" id="CHEBI:59789"/>
    </ligand>
</feature>
<feature type="transmembrane region" description="Helical" evidence="11">
    <location>
        <begin position="169"/>
        <end position="189"/>
    </location>
</feature>
<dbReference type="PANTHER" id="PTHR47790">
    <property type="entry name" value="TRNA/TMRNA (URACIL-C(5))-METHYLTRANSFERASE"/>
    <property type="match status" value="1"/>
</dbReference>
<comment type="subcellular location">
    <subcellularLocation>
        <location evidence="1">Membrane</location>
    </subcellularLocation>
</comment>
<feature type="active site" description="Nucleophile" evidence="9">
    <location>
        <position position="1300"/>
    </location>
</feature>
<keyword evidence="6" id="KW-0819">tRNA processing</keyword>
<feature type="binding site" evidence="9">
    <location>
        <position position="1274"/>
    </location>
    <ligand>
        <name>S-adenosyl-L-methionine</name>
        <dbReference type="ChEBI" id="CHEBI:59789"/>
    </ligand>
</feature>
<dbReference type="Gene3D" id="2.40.50.1070">
    <property type="match status" value="1"/>
</dbReference>
<dbReference type="Pfam" id="PF05958">
    <property type="entry name" value="tRNA_U5-meth_tr"/>
    <property type="match status" value="1"/>
</dbReference>
<dbReference type="Gene3D" id="3.40.50.150">
    <property type="entry name" value="Vaccinia Virus protein VP39"/>
    <property type="match status" value="1"/>
</dbReference>
<feature type="transmembrane region" description="Helical" evidence="11">
    <location>
        <begin position="240"/>
        <end position="262"/>
    </location>
</feature>
<comment type="similarity">
    <text evidence="9">Belongs to the class I-like SAM-binding methyltransferase superfamily. RNA M5U methyltransferase family.</text>
</comment>
<dbReference type="PROSITE" id="PS01231">
    <property type="entry name" value="TRMA_2"/>
    <property type="match status" value="1"/>
</dbReference>